<proteinExistence type="predicted"/>
<feature type="domain" description="PDZ" evidence="4">
    <location>
        <begin position="937"/>
        <end position="1031"/>
    </location>
</feature>
<evidence type="ECO:0000259" key="4">
    <source>
        <dbReference type="PROSITE" id="PS50106"/>
    </source>
</evidence>
<feature type="compositionally biased region" description="Basic residues" evidence="3">
    <location>
        <begin position="112"/>
        <end position="125"/>
    </location>
</feature>
<dbReference type="Proteomes" id="UP001219518">
    <property type="component" value="Unassembled WGS sequence"/>
</dbReference>
<feature type="compositionally biased region" description="Low complexity" evidence="3">
    <location>
        <begin position="431"/>
        <end position="449"/>
    </location>
</feature>
<keyword evidence="2" id="KW-0472">Membrane</keyword>
<dbReference type="PANTHER" id="PTHR23119">
    <property type="entry name" value="DISCS LARGE"/>
    <property type="match status" value="1"/>
</dbReference>
<evidence type="ECO:0000313" key="6">
    <source>
        <dbReference type="Proteomes" id="UP001219518"/>
    </source>
</evidence>
<dbReference type="GO" id="GO:0097120">
    <property type="term" value="P:receptor localization to synapse"/>
    <property type="evidence" value="ECO:0007669"/>
    <property type="project" value="TreeGrafter"/>
</dbReference>
<feature type="region of interest" description="Disordered" evidence="3">
    <location>
        <begin position="1039"/>
        <end position="1164"/>
    </location>
</feature>
<sequence length="1202" mass="124675">MNSDWRKGDATPTLDEQSMFSSAEARSVSSCSSPCEFQQVAELPEDPDPDTTDQVSSSPALPFLSPDVLSPPLTSEGSGAARADAVPAPAGPEAGDQTTDGEQQGGSPRRTSPARRRTQQQRRRQQPSPESAAVAAKATVEAVVEAAIESASAARQLRDGPRASPAPAPAPGPAPAAGLSPSPAPAPGPTPSPTPSQPSGRETTTTTAMKEVCTIRQLSPLRHVSEPVDIGPAPGGSGSPAGSRTRRRRSSTRDSPLRDHYESPAPSPEPAALATSPARPARSPCTRSPCTRSPCTRSPCGSPGSGHSGSPCGGSPCSGSPCGGSPCGGSPCGGSPCGSPCRSPCRSPARVSQPRSPCRTSPMRRRSTPRSPRKTPVSPRRTPSSPRRTPSPGGASPDASPAKPAAAAEASPGWGRGRRSSGRGSRRSTRSRATVSSGRGSRGGSPSPSDALSTDDELSADLLQLMVPVSTERLPTRTPSLGGDLTDDDLEDEEVAACWGADVLQLPTSLELDIRIRKGSLPLGLSVDSIGRGVNGMLVVAVVPGGAAYRDGRIVPGDLITAVNNESLRHVTNSQARAILKRANLVSTHLNVTYIPGEAAAAYRRSLAEVPTVTPPPKHAKQPSPSYTSKFFCYNNAQLTSVTACRNRAAFEPPLALFSCASSPYIYEGGPDARARTASESSADLLEEPPEAKAEDNDGEPPPPPPPLSEQAADTPAEPLAAASVSPVPSPPPPPPPEAADDDLHHPDDSLPESEPEHPQGPPLKPTSTPLYAHVVGKEFQLSSEESLNEELLRLVKDDLICPPTGGAPSELPSVGTSPEHGVHGGGAAERSPRVLHVQEFPVVGTSPSPDPDRDYDLLLRPDANATARRVSLQVERPARPHERRLSSISPVPDVCVWAPAPAGQQDSMTVTQYQQGQQEHQASAILLAKRWGPERLVAVRREPDASLGISIVGGKVDLYNAGPDSSSSISGIFIKNVLPQSPAGRTQELKTGDRILEVDGVDLRSASHDRAVEVIRAAGNPVRFLVQSLIQWSGAAPLPSHAPPASCTGPARGGVAGVGPGSMRRAAPQPPGAPAPRPPGGQQGGAATPGGPAVTTTDSRSAASPRSPSQASLVDAAPTKKGPQPTAQAPAAAPAMAKRASTASSSEEDSDDEDNRDMEGRIYTKKGKEVRTLSEICHGRNIFNIGILETKLCKIRNLVDV</sequence>
<comment type="subcellular location">
    <subcellularLocation>
        <location evidence="1">Membrane</location>
    </subcellularLocation>
</comment>
<dbReference type="Pfam" id="PF00595">
    <property type="entry name" value="PDZ"/>
    <property type="match status" value="2"/>
</dbReference>
<accession>A0AAE1LXD8</accession>
<dbReference type="SMART" id="SM00228">
    <property type="entry name" value="PDZ"/>
    <property type="match status" value="2"/>
</dbReference>
<dbReference type="CDD" id="cd06670">
    <property type="entry name" value="PDZ6_MUPP1-like"/>
    <property type="match status" value="1"/>
</dbReference>
<feature type="compositionally biased region" description="Low complexity" evidence="3">
    <location>
        <begin position="374"/>
        <end position="413"/>
    </location>
</feature>
<feature type="compositionally biased region" description="Pro residues" evidence="3">
    <location>
        <begin position="1069"/>
        <end position="1080"/>
    </location>
</feature>
<feature type="compositionally biased region" description="Low complexity" evidence="3">
    <location>
        <begin position="712"/>
        <end position="727"/>
    </location>
</feature>
<dbReference type="InterPro" id="IPR001478">
    <property type="entry name" value="PDZ"/>
</dbReference>
<feature type="compositionally biased region" description="Low complexity" evidence="3">
    <location>
        <begin position="337"/>
        <end position="361"/>
    </location>
</feature>
<dbReference type="GO" id="GO:0098609">
    <property type="term" value="P:cell-cell adhesion"/>
    <property type="evidence" value="ECO:0007669"/>
    <property type="project" value="TreeGrafter"/>
</dbReference>
<feature type="domain" description="PDZ" evidence="4">
    <location>
        <begin position="513"/>
        <end position="583"/>
    </location>
</feature>
<feature type="compositionally biased region" description="Low complexity" evidence="3">
    <location>
        <begin position="308"/>
        <end position="320"/>
    </location>
</feature>
<reference evidence="5" key="1">
    <citation type="submission" date="2021-07" db="EMBL/GenBank/DDBJ databases">
        <authorList>
            <person name="Catto M.A."/>
            <person name="Jacobson A."/>
            <person name="Kennedy G."/>
            <person name="Labadie P."/>
            <person name="Hunt B.G."/>
            <person name="Srinivasan R."/>
        </authorList>
    </citation>
    <scope>NUCLEOTIDE SEQUENCE</scope>
    <source>
        <strain evidence="5">PL_HMW_Pooled</strain>
        <tissue evidence="5">Head</tissue>
    </source>
</reference>
<feature type="region of interest" description="Disordered" evidence="3">
    <location>
        <begin position="469"/>
        <end position="488"/>
    </location>
</feature>
<feature type="compositionally biased region" description="Polar residues" evidence="3">
    <location>
        <begin position="285"/>
        <end position="296"/>
    </location>
</feature>
<feature type="compositionally biased region" description="Low complexity" evidence="3">
    <location>
        <begin position="126"/>
        <end position="139"/>
    </location>
</feature>
<feature type="compositionally biased region" description="Low complexity" evidence="3">
    <location>
        <begin position="1124"/>
        <end position="1146"/>
    </location>
</feature>
<dbReference type="InterPro" id="IPR050614">
    <property type="entry name" value="Synaptic_Scaffolding_LAP-MAGUK"/>
</dbReference>
<evidence type="ECO:0000313" key="5">
    <source>
        <dbReference type="EMBL" id="KAK3933304.1"/>
    </source>
</evidence>
<dbReference type="InterPro" id="IPR036034">
    <property type="entry name" value="PDZ_sf"/>
</dbReference>
<feature type="compositionally biased region" description="Pro residues" evidence="3">
    <location>
        <begin position="182"/>
        <end position="196"/>
    </location>
</feature>
<feature type="compositionally biased region" description="Low complexity" evidence="3">
    <location>
        <begin position="77"/>
        <end position="111"/>
    </location>
</feature>
<dbReference type="PRINTS" id="PR01217">
    <property type="entry name" value="PRICHEXTENSN"/>
</dbReference>
<gene>
    <name evidence="5" type="ORF">KUF71_017892</name>
</gene>
<comment type="caution">
    <text evidence="5">The sequence shown here is derived from an EMBL/GenBank/DDBJ whole genome shotgun (WGS) entry which is preliminary data.</text>
</comment>
<dbReference type="PROSITE" id="PS50106">
    <property type="entry name" value="PDZ"/>
    <property type="match status" value="2"/>
</dbReference>
<feature type="compositionally biased region" description="Basic and acidic residues" evidence="3">
    <location>
        <begin position="251"/>
        <end position="262"/>
    </location>
</feature>
<feature type="compositionally biased region" description="Low complexity" evidence="3">
    <location>
        <begin position="18"/>
        <end position="33"/>
    </location>
</feature>
<dbReference type="GO" id="GO:0016323">
    <property type="term" value="C:basolateral plasma membrane"/>
    <property type="evidence" value="ECO:0007669"/>
    <property type="project" value="TreeGrafter"/>
</dbReference>
<feature type="compositionally biased region" description="Acidic residues" evidence="3">
    <location>
        <begin position="1147"/>
        <end position="1157"/>
    </location>
</feature>
<feature type="compositionally biased region" description="Pro residues" evidence="3">
    <location>
        <begin position="164"/>
        <end position="174"/>
    </location>
</feature>
<feature type="compositionally biased region" description="Gly residues" evidence="3">
    <location>
        <begin position="1052"/>
        <end position="1061"/>
    </location>
</feature>
<feature type="compositionally biased region" description="Basic residues" evidence="3">
    <location>
        <begin position="362"/>
        <end position="373"/>
    </location>
</feature>
<feature type="compositionally biased region" description="Low complexity" evidence="3">
    <location>
        <begin position="1090"/>
        <end position="1113"/>
    </location>
</feature>
<dbReference type="EMBL" id="JAHWGI010001444">
    <property type="protein sequence ID" value="KAK3933304.1"/>
    <property type="molecule type" value="Genomic_DNA"/>
</dbReference>
<organism evidence="5 6">
    <name type="scientific">Frankliniella fusca</name>
    <dbReference type="NCBI Taxonomy" id="407009"/>
    <lineage>
        <taxon>Eukaryota</taxon>
        <taxon>Metazoa</taxon>
        <taxon>Ecdysozoa</taxon>
        <taxon>Arthropoda</taxon>
        <taxon>Hexapoda</taxon>
        <taxon>Insecta</taxon>
        <taxon>Pterygota</taxon>
        <taxon>Neoptera</taxon>
        <taxon>Paraneoptera</taxon>
        <taxon>Thysanoptera</taxon>
        <taxon>Terebrantia</taxon>
        <taxon>Thripoidea</taxon>
        <taxon>Thripidae</taxon>
        <taxon>Frankliniella</taxon>
    </lineage>
</organism>
<dbReference type="GO" id="GO:0045197">
    <property type="term" value="P:establishment or maintenance of epithelial cell apical/basal polarity"/>
    <property type="evidence" value="ECO:0007669"/>
    <property type="project" value="TreeGrafter"/>
</dbReference>
<feature type="compositionally biased region" description="Basic residues" evidence="3">
    <location>
        <begin position="416"/>
        <end position="430"/>
    </location>
</feature>
<feature type="compositionally biased region" description="Gly residues" evidence="3">
    <location>
        <begin position="321"/>
        <end position="336"/>
    </location>
</feature>
<dbReference type="GO" id="GO:0030054">
    <property type="term" value="C:cell junction"/>
    <property type="evidence" value="ECO:0007669"/>
    <property type="project" value="TreeGrafter"/>
</dbReference>
<feature type="region of interest" description="Disordered" evidence="3">
    <location>
        <begin position="672"/>
        <end position="772"/>
    </location>
</feature>
<dbReference type="GO" id="GO:0043113">
    <property type="term" value="P:receptor clustering"/>
    <property type="evidence" value="ECO:0007669"/>
    <property type="project" value="TreeGrafter"/>
</dbReference>
<feature type="region of interest" description="Disordered" evidence="3">
    <location>
        <begin position="153"/>
        <end position="454"/>
    </location>
</feature>
<protein>
    <submittedName>
        <fullName evidence="5">InaD-like protein</fullName>
    </submittedName>
</protein>
<reference evidence="5" key="2">
    <citation type="journal article" date="2023" name="BMC Genomics">
        <title>Pest status, molecular evolution, and epigenetic factors derived from the genome assembly of Frankliniella fusca, a thysanopteran phytovirus vector.</title>
        <authorList>
            <person name="Catto M.A."/>
            <person name="Labadie P.E."/>
            <person name="Jacobson A.L."/>
            <person name="Kennedy G.G."/>
            <person name="Srinivasan R."/>
            <person name="Hunt B.G."/>
        </authorList>
    </citation>
    <scope>NUCLEOTIDE SEQUENCE</scope>
    <source>
        <strain evidence="5">PL_HMW_Pooled</strain>
    </source>
</reference>
<evidence type="ECO:0000256" key="1">
    <source>
        <dbReference type="ARBA" id="ARBA00004370"/>
    </source>
</evidence>
<dbReference type="SUPFAM" id="SSF50156">
    <property type="entry name" value="PDZ domain-like"/>
    <property type="match status" value="2"/>
</dbReference>
<dbReference type="AlphaFoldDB" id="A0AAE1LXD8"/>
<dbReference type="GO" id="GO:0019901">
    <property type="term" value="F:protein kinase binding"/>
    <property type="evidence" value="ECO:0007669"/>
    <property type="project" value="TreeGrafter"/>
</dbReference>
<name>A0AAE1LXD8_9NEOP</name>
<dbReference type="Gene3D" id="2.30.42.10">
    <property type="match status" value="2"/>
</dbReference>
<feature type="compositionally biased region" description="Pro residues" evidence="3">
    <location>
        <begin position="728"/>
        <end position="738"/>
    </location>
</feature>
<feature type="compositionally biased region" description="Low complexity" evidence="3">
    <location>
        <begin position="1039"/>
        <end position="1051"/>
    </location>
</feature>
<dbReference type="PANTHER" id="PTHR23119:SF51">
    <property type="entry name" value="DISKS LARGE 1 TUMOR SUPPRESSOR PROTEIN"/>
    <property type="match status" value="1"/>
</dbReference>
<dbReference type="CDD" id="cd06671">
    <property type="entry name" value="PDZ7_MUPP1-PD6_PATJ-like"/>
    <property type="match status" value="1"/>
</dbReference>
<feature type="region of interest" description="Disordered" evidence="3">
    <location>
        <begin position="806"/>
        <end position="831"/>
    </location>
</feature>
<evidence type="ECO:0000256" key="2">
    <source>
        <dbReference type="ARBA" id="ARBA00023136"/>
    </source>
</evidence>
<evidence type="ECO:0000256" key="3">
    <source>
        <dbReference type="SAM" id="MobiDB-lite"/>
    </source>
</evidence>
<keyword evidence="6" id="KW-1185">Reference proteome</keyword>
<feature type="region of interest" description="Disordered" evidence="3">
    <location>
        <begin position="1"/>
        <end position="139"/>
    </location>
</feature>